<protein>
    <submittedName>
        <fullName evidence="1">Putative RING finger domain containing protein</fullName>
    </submittedName>
</protein>
<keyword evidence="2" id="KW-1185">Reference proteome</keyword>
<sequence length="137" mass="16775">MMSKECNICYNFSENIHSLNCCIDKYICSNCLKMLKRPVCPYCIRTLPDEMLIDNIAISIGDINYTWHDFLNDENVIMEDELYEDSRRLRRRMRRLRYNYMMKVTKGQNQKYKRAVRRLKRRQIHEQMTEDIFDLEI</sequence>
<organism evidence="1 2">
    <name type="scientific">Aureococcus anophagefferens virus</name>
    <dbReference type="NCBI Taxonomy" id="1474867"/>
    <lineage>
        <taxon>Viruses</taxon>
        <taxon>Varidnaviria</taxon>
        <taxon>Bamfordvirae</taxon>
        <taxon>Nucleocytoviricota</taxon>
        <taxon>Megaviricetes</taxon>
        <taxon>Imitervirales</taxon>
        <taxon>Schizomimiviridae</taxon>
        <taxon>Kratosvirus</taxon>
        <taxon>Kratosvirus quantuckense</taxon>
    </lineage>
</organism>
<dbReference type="GeneID" id="20041601"/>
<dbReference type="RefSeq" id="YP_009052304.1">
    <property type="nucleotide sequence ID" value="NC_024697.1"/>
</dbReference>
<evidence type="ECO:0000313" key="2">
    <source>
        <dbReference type="Proteomes" id="UP000028667"/>
    </source>
</evidence>
<name>A0A076FI14_9VIRU</name>
<dbReference type="EMBL" id="KJ645900">
    <property type="protein sequence ID" value="AII17086.1"/>
    <property type="molecule type" value="Genomic_DNA"/>
</dbReference>
<accession>A0A076FI14</accession>
<reference evidence="1 2" key="1">
    <citation type="journal article" date="2014" name="Virology">
        <title>Genome of brown tide virus (AaV), the little giant of the Megaviridae, elucidates NCLDV genome expansion and host-virus coevolution.</title>
        <authorList>
            <person name="Moniruzzaman M."/>
            <person name="LeCleir G.R."/>
            <person name="Brown C.M."/>
            <person name="Gobler C.J."/>
            <person name="Bidle K.D."/>
            <person name="Wilson W.H."/>
            <person name="Wilhelm S.W."/>
        </authorList>
    </citation>
    <scope>NUCLEOTIDE SEQUENCE [LARGE SCALE GENOMIC DNA]</scope>
    <source>
        <strain evidence="1">BtV-01</strain>
    </source>
</reference>
<dbReference type="Proteomes" id="UP000028667">
    <property type="component" value="Segment"/>
</dbReference>
<gene>
    <name evidence="1" type="ORF">AaV_230</name>
</gene>
<proteinExistence type="predicted"/>
<evidence type="ECO:0000313" key="1">
    <source>
        <dbReference type="EMBL" id="AII17086.1"/>
    </source>
</evidence>
<dbReference type="KEGG" id="vg:20041601"/>